<evidence type="ECO:0000313" key="3">
    <source>
        <dbReference type="Proteomes" id="UP000245764"/>
    </source>
</evidence>
<dbReference type="AlphaFoldDB" id="A0A2H1G4I5"/>
<evidence type="ECO:0000256" key="1">
    <source>
        <dbReference type="SAM" id="SignalP"/>
    </source>
</evidence>
<dbReference type="Proteomes" id="UP000245764">
    <property type="component" value="Chromosome 3"/>
</dbReference>
<proteinExistence type="predicted"/>
<accession>A0A2H1G4I5</accession>
<feature type="signal peptide" evidence="1">
    <location>
        <begin position="1"/>
        <end position="18"/>
    </location>
</feature>
<sequence length="260" mass="28159">MSANPIVMLVAAIHSVAAFTTARLSKINKPRMPGFLRRRSSLALSVSNPQELDKSQRLAVLTDEIHHVRASHSRNQHQQRLRRLRATRHRKAAPVSESSASHSLPFATDIISETMGLEDEEEEGGPVGRFGNAYNPWELHISLQTGISSSAGHECRFDISCSSSISCETSISPSAGDSSQANISRPSKISCTTSISSSAGDSSQASIFRGRIFSCTTSISSSAGDAYKFGNSGTASNSWKPEHTDWSNTFHGIYAQKHRP</sequence>
<evidence type="ECO:0000313" key="2">
    <source>
        <dbReference type="EMBL" id="SMR48472.1"/>
    </source>
</evidence>
<name>A0A2H1G4I5_ZYMTR</name>
<feature type="chain" id="PRO_5013554106" evidence="1">
    <location>
        <begin position="19"/>
        <end position="260"/>
    </location>
</feature>
<dbReference type="EMBL" id="LT854255">
    <property type="protein sequence ID" value="SMR48472.1"/>
    <property type="molecule type" value="Genomic_DNA"/>
</dbReference>
<protein>
    <submittedName>
        <fullName evidence="2">Uncharacterized protein</fullName>
    </submittedName>
</protein>
<organism evidence="2 3">
    <name type="scientific">Zymoseptoria tritici ST99CH_1E4</name>
    <dbReference type="NCBI Taxonomy" id="1276532"/>
    <lineage>
        <taxon>Eukaryota</taxon>
        <taxon>Fungi</taxon>
        <taxon>Dikarya</taxon>
        <taxon>Ascomycota</taxon>
        <taxon>Pezizomycotina</taxon>
        <taxon>Dothideomycetes</taxon>
        <taxon>Dothideomycetidae</taxon>
        <taxon>Mycosphaerellales</taxon>
        <taxon>Mycosphaerellaceae</taxon>
        <taxon>Zymoseptoria</taxon>
    </lineage>
</organism>
<keyword evidence="1" id="KW-0732">Signal</keyword>
<reference evidence="3" key="1">
    <citation type="submission" date="2017-05" db="EMBL/GenBank/DDBJ databases">
        <authorList>
            <person name="Song R."/>
            <person name="Chenine A.L."/>
            <person name="Ruprecht R.M."/>
        </authorList>
    </citation>
    <scope>NUCLEOTIDE SEQUENCE [LARGE SCALE GENOMIC DNA]</scope>
</reference>
<gene>
    <name evidence="2" type="ORF">ZT1E4_G3862</name>
</gene>